<evidence type="ECO:0000313" key="2">
    <source>
        <dbReference type="Proteomes" id="UP001369815"/>
    </source>
</evidence>
<gene>
    <name evidence="1" type="ORF">Daesc_002135</name>
</gene>
<accession>A0AAX6MWI3</accession>
<comment type="caution">
    <text evidence="1">The sequence shown here is derived from an EMBL/GenBank/DDBJ whole genome shotgun (WGS) entry which is preliminary data.</text>
</comment>
<organism evidence="1 2">
    <name type="scientific">Daldinia eschscholtzii</name>
    <dbReference type="NCBI Taxonomy" id="292717"/>
    <lineage>
        <taxon>Eukaryota</taxon>
        <taxon>Fungi</taxon>
        <taxon>Dikarya</taxon>
        <taxon>Ascomycota</taxon>
        <taxon>Pezizomycotina</taxon>
        <taxon>Sordariomycetes</taxon>
        <taxon>Xylariomycetidae</taxon>
        <taxon>Xylariales</taxon>
        <taxon>Hypoxylaceae</taxon>
        <taxon>Daldinia</taxon>
    </lineage>
</organism>
<dbReference type="EMBL" id="JBANMG010000002">
    <property type="protein sequence ID" value="KAK6956854.1"/>
    <property type="molecule type" value="Genomic_DNA"/>
</dbReference>
<dbReference type="PANTHER" id="PTHR17985:SF8">
    <property type="entry name" value="TRANSPORT AND GOLGI ORGANIZATION PROTEIN 2 HOMOLOG"/>
    <property type="match status" value="1"/>
</dbReference>
<dbReference type="AlphaFoldDB" id="A0AAX6MWI3"/>
<dbReference type="GO" id="GO:0009306">
    <property type="term" value="P:protein secretion"/>
    <property type="evidence" value="ECO:0007669"/>
    <property type="project" value="TreeGrafter"/>
</dbReference>
<dbReference type="GO" id="GO:0007030">
    <property type="term" value="P:Golgi organization"/>
    <property type="evidence" value="ECO:0007669"/>
    <property type="project" value="TreeGrafter"/>
</dbReference>
<evidence type="ECO:0008006" key="3">
    <source>
        <dbReference type="Google" id="ProtNLM"/>
    </source>
</evidence>
<evidence type="ECO:0000313" key="1">
    <source>
        <dbReference type="EMBL" id="KAK6956854.1"/>
    </source>
</evidence>
<sequence>MCIVLITTAHPKYALIALDNRDEYILRPTSRPHWWTHQPSGEQILSARDLYRKERGTWLGVTKSGRFAVLTNYRESSEDDPDPDHAIAGVRSRGTIVNAWLGAPSGLGLEDFVHTMLEGRATKGVGGFSLVCGDLKQRTEKGIKPLAIISNRWDHVGEVPWIGGERGQTYGLSNAVYAEPAQWEKINIGKKLTKEAIKEAIDKDMDEEALTERLFAVLDHDTLPLEPKMSFQEHMDALRRSVFIRSFAEDQGWKEMADAADEGRAKAAFDEIEDNSEPEEHRDAHSYFMKGAYGTQRQTIVLLDWEGNITYKERALWDSHGNPIERGQGDETFKFKIEE</sequence>
<proteinExistence type="predicted"/>
<dbReference type="InterPro" id="IPR008551">
    <property type="entry name" value="TANGO2"/>
</dbReference>
<dbReference type="PANTHER" id="PTHR17985">
    <property type="entry name" value="SER/THR-RICH PROTEIN T10 IN DGCR REGION"/>
    <property type="match status" value="1"/>
</dbReference>
<dbReference type="Pfam" id="PF05742">
    <property type="entry name" value="TANGO2"/>
    <property type="match status" value="1"/>
</dbReference>
<dbReference type="Proteomes" id="UP001369815">
    <property type="component" value="Unassembled WGS sequence"/>
</dbReference>
<name>A0AAX6MWI3_9PEZI</name>
<dbReference type="GO" id="GO:0005794">
    <property type="term" value="C:Golgi apparatus"/>
    <property type="evidence" value="ECO:0007669"/>
    <property type="project" value="TreeGrafter"/>
</dbReference>
<reference evidence="1 2" key="1">
    <citation type="journal article" date="2024" name="Front Chem Biol">
        <title>Unveiling the potential of Daldinia eschscholtzii MFLUCC 19-0629 through bioactivity and bioinformatics studies for enhanced sustainable agriculture production.</title>
        <authorList>
            <person name="Brooks S."/>
            <person name="Weaver J.A."/>
            <person name="Klomchit A."/>
            <person name="Alharthi S.A."/>
            <person name="Onlamun T."/>
            <person name="Nurani R."/>
            <person name="Vong T.K."/>
            <person name="Alberti F."/>
            <person name="Greco C."/>
        </authorList>
    </citation>
    <scope>NUCLEOTIDE SEQUENCE [LARGE SCALE GENOMIC DNA]</scope>
    <source>
        <strain evidence="1">MFLUCC 19-0629</strain>
    </source>
</reference>
<protein>
    <recommendedName>
        <fullName evidence="3">DUF833 domain-containing protein</fullName>
    </recommendedName>
</protein>
<keyword evidence="2" id="KW-1185">Reference proteome</keyword>